<protein>
    <submittedName>
        <fullName evidence="1">Formyltransferase</fullName>
    </submittedName>
</protein>
<keyword evidence="2" id="KW-1185">Reference proteome</keyword>
<accession>A0ACB8RFC2</accession>
<organism evidence="1 2">
    <name type="scientific">Auriscalpium vulgare</name>
    <dbReference type="NCBI Taxonomy" id="40419"/>
    <lineage>
        <taxon>Eukaryota</taxon>
        <taxon>Fungi</taxon>
        <taxon>Dikarya</taxon>
        <taxon>Basidiomycota</taxon>
        <taxon>Agaricomycotina</taxon>
        <taxon>Agaricomycetes</taxon>
        <taxon>Russulales</taxon>
        <taxon>Auriscalpiaceae</taxon>
        <taxon>Auriscalpium</taxon>
    </lineage>
</organism>
<name>A0ACB8RFC2_9AGAM</name>
<reference evidence="1" key="1">
    <citation type="submission" date="2021-02" db="EMBL/GenBank/DDBJ databases">
        <authorList>
            <consortium name="DOE Joint Genome Institute"/>
            <person name="Ahrendt S."/>
            <person name="Looney B.P."/>
            <person name="Miyauchi S."/>
            <person name="Morin E."/>
            <person name="Drula E."/>
            <person name="Courty P.E."/>
            <person name="Chicoki N."/>
            <person name="Fauchery L."/>
            <person name="Kohler A."/>
            <person name="Kuo A."/>
            <person name="Labutti K."/>
            <person name="Pangilinan J."/>
            <person name="Lipzen A."/>
            <person name="Riley R."/>
            <person name="Andreopoulos W."/>
            <person name="He G."/>
            <person name="Johnson J."/>
            <person name="Barry K.W."/>
            <person name="Grigoriev I.V."/>
            <person name="Nagy L."/>
            <person name="Hibbett D."/>
            <person name="Henrissat B."/>
            <person name="Matheny P.B."/>
            <person name="Labbe J."/>
            <person name="Martin F."/>
        </authorList>
    </citation>
    <scope>NUCLEOTIDE SEQUENCE</scope>
    <source>
        <strain evidence="1">FP105234-sp</strain>
    </source>
</reference>
<comment type="caution">
    <text evidence="1">The sequence shown here is derived from an EMBL/GenBank/DDBJ whole genome shotgun (WGS) entry which is preliminary data.</text>
</comment>
<sequence>MLHPLPFLNKLHLKVLAPARPRRTLAVRTRHDRYYSVARPEPFKILFFGRDEFSCTVFRELYSARDVWQHISIVTHPDEWVGRRRSKPSVSPLKDLGDELEVPVVTIPPKPGYRKLPSLVNWPLPSPFSEPGNPRHLLLTASFGRILPWSMLRNFGPDRRLNVHPSLLPDYRGPSPIQHTVFHRERQTGVSIIEMTRFTEGVDTGDIYGQSAVRVPPDSTFMSLRALLADEGGKLLVSTLRSLLSDTPPVPRPQVPKGSPHSYPFAELVKTEDSHASFVHCSAADLVQRHRAFGHHKPLTTRLRIPKLVQLHDPVALDALDAPDKLPRAPGHAVYERKMDTVVVRCAGGSVLAVPRLKTQDKNLISAKDWWNGVPDAWKEPEGTVRFSEFD</sequence>
<reference evidence="1" key="2">
    <citation type="journal article" date="2022" name="New Phytol.">
        <title>Evolutionary transition to the ectomycorrhizal habit in the genomes of a hyperdiverse lineage of mushroom-forming fungi.</title>
        <authorList>
            <person name="Looney B."/>
            <person name="Miyauchi S."/>
            <person name="Morin E."/>
            <person name="Drula E."/>
            <person name="Courty P.E."/>
            <person name="Kohler A."/>
            <person name="Kuo A."/>
            <person name="LaButti K."/>
            <person name="Pangilinan J."/>
            <person name="Lipzen A."/>
            <person name="Riley R."/>
            <person name="Andreopoulos W."/>
            <person name="He G."/>
            <person name="Johnson J."/>
            <person name="Nolan M."/>
            <person name="Tritt A."/>
            <person name="Barry K.W."/>
            <person name="Grigoriev I.V."/>
            <person name="Nagy L.G."/>
            <person name="Hibbett D."/>
            <person name="Henrissat B."/>
            <person name="Matheny P.B."/>
            <person name="Labbe J."/>
            <person name="Martin F.M."/>
        </authorList>
    </citation>
    <scope>NUCLEOTIDE SEQUENCE</scope>
    <source>
        <strain evidence="1">FP105234-sp</strain>
    </source>
</reference>
<evidence type="ECO:0000313" key="1">
    <source>
        <dbReference type="EMBL" id="KAI0042710.1"/>
    </source>
</evidence>
<gene>
    <name evidence="1" type="ORF">FA95DRAFT_1525078</name>
</gene>
<dbReference type="Proteomes" id="UP000814033">
    <property type="component" value="Unassembled WGS sequence"/>
</dbReference>
<evidence type="ECO:0000313" key="2">
    <source>
        <dbReference type="Proteomes" id="UP000814033"/>
    </source>
</evidence>
<proteinExistence type="predicted"/>
<dbReference type="EMBL" id="MU276051">
    <property type="protein sequence ID" value="KAI0042710.1"/>
    <property type="molecule type" value="Genomic_DNA"/>
</dbReference>